<sequence>MALETDKLHRLREGRRGVSEQRADREAKQALDYYENDPDDWLPREISFEMTENVSAADLVIEMRASPDCLGGEGVCWSQYGYSPDGDPALEYYTSANVTVVGVSKDYYGWYVGYGLGRVFGAEEESELPPPFADSDNADDRWFN</sequence>
<keyword evidence="3" id="KW-1185">Reference proteome</keyword>
<gene>
    <name evidence="2" type="ORF">SY89_01846</name>
</gene>
<evidence type="ECO:0000313" key="3">
    <source>
        <dbReference type="Proteomes" id="UP000050535"/>
    </source>
</evidence>
<protein>
    <submittedName>
        <fullName evidence="2">Uncharacterized protein</fullName>
    </submittedName>
</protein>
<feature type="compositionally biased region" description="Basic and acidic residues" evidence="1">
    <location>
        <begin position="14"/>
        <end position="26"/>
    </location>
</feature>
<proteinExistence type="predicted"/>
<comment type="caution">
    <text evidence="2">The sequence shown here is derived from an EMBL/GenBank/DDBJ whole genome shotgun (WGS) entry which is preliminary data.</text>
</comment>
<dbReference type="Proteomes" id="UP000050535">
    <property type="component" value="Unassembled WGS sequence"/>
</dbReference>
<dbReference type="AlphaFoldDB" id="A0A0P7GBK2"/>
<organism evidence="2 3">
    <name type="scientific">Halolamina pelagica</name>
    <dbReference type="NCBI Taxonomy" id="699431"/>
    <lineage>
        <taxon>Archaea</taxon>
        <taxon>Methanobacteriati</taxon>
        <taxon>Methanobacteriota</taxon>
        <taxon>Stenosarchaea group</taxon>
        <taxon>Halobacteria</taxon>
        <taxon>Halobacteriales</taxon>
        <taxon>Haloferacaceae</taxon>
    </lineage>
</organism>
<dbReference type="OrthoDB" id="9634at2157"/>
<dbReference type="STRING" id="699431.SY89_01846"/>
<evidence type="ECO:0000313" key="2">
    <source>
        <dbReference type="EMBL" id="KPN31104.1"/>
    </source>
</evidence>
<name>A0A0P7GBK2_9EURY</name>
<dbReference type="EMBL" id="LGUC01000001">
    <property type="protein sequence ID" value="KPN31104.1"/>
    <property type="molecule type" value="Genomic_DNA"/>
</dbReference>
<feature type="region of interest" description="Disordered" evidence="1">
    <location>
        <begin position="1"/>
        <end position="26"/>
    </location>
</feature>
<dbReference type="RefSeq" id="WP_054583835.1">
    <property type="nucleotide sequence ID" value="NZ_LGUC01000001.1"/>
</dbReference>
<evidence type="ECO:0000256" key="1">
    <source>
        <dbReference type="SAM" id="MobiDB-lite"/>
    </source>
</evidence>
<reference evidence="3" key="1">
    <citation type="submission" date="2013-11" db="EMBL/GenBank/DDBJ databases">
        <authorList>
            <person name="Hoang H.T."/>
            <person name="Killian M.L."/>
            <person name="Madson D.M."/>
            <person name="Arruda P.H.E."/>
            <person name="Sun D."/>
            <person name="Schwartz K.J."/>
            <person name="Yoon K."/>
        </authorList>
    </citation>
    <scope>NUCLEOTIDE SEQUENCE [LARGE SCALE GENOMIC DNA]</scope>
    <source>
        <strain evidence="3">CDK2</strain>
    </source>
</reference>
<accession>A0A0P7GBK2</accession>